<name>A0ABT1BYE5_9BACT</name>
<sequence>MKKSYILPLVCIFFLLVSCQDHRVYDHFEHTPLTGWEKNDSQFFNIPQIVNEDNYNLNLGLRISSIYPYQSLTLIVRQTVYPKTERKGKGRLTSAAQPQRTYVDTMNCRLISPDGKSRGKGIGSIQYQFHVTNIHLNRGDSVHICVSHDMKQEILPGISDIGIECIRE</sequence>
<evidence type="ECO:0000313" key="2">
    <source>
        <dbReference type="Proteomes" id="UP001204015"/>
    </source>
</evidence>
<keyword evidence="2" id="KW-1185">Reference proteome</keyword>
<comment type="caution">
    <text evidence="1">The sequence shown here is derived from an EMBL/GenBank/DDBJ whole genome shotgun (WGS) entry which is preliminary data.</text>
</comment>
<dbReference type="Pfam" id="PF14109">
    <property type="entry name" value="GldH_lipo"/>
    <property type="match status" value="1"/>
</dbReference>
<dbReference type="PROSITE" id="PS51257">
    <property type="entry name" value="PROKAR_LIPOPROTEIN"/>
    <property type="match status" value="1"/>
</dbReference>
<protein>
    <submittedName>
        <fullName evidence="1">Gliding motility lipoprotein GldH</fullName>
    </submittedName>
</protein>
<dbReference type="InterPro" id="IPR020018">
    <property type="entry name" value="Motility-assoc_lipoprot_GldH"/>
</dbReference>
<accession>A0ABT1BYE5</accession>
<organism evidence="1 2">
    <name type="scientific">Segatella cerevisiae</name>
    <dbReference type="NCBI Taxonomy" id="2053716"/>
    <lineage>
        <taxon>Bacteria</taxon>
        <taxon>Pseudomonadati</taxon>
        <taxon>Bacteroidota</taxon>
        <taxon>Bacteroidia</taxon>
        <taxon>Bacteroidales</taxon>
        <taxon>Prevotellaceae</taxon>
        <taxon>Segatella</taxon>
    </lineage>
</organism>
<gene>
    <name evidence="1" type="ORF">NG821_09685</name>
</gene>
<dbReference type="Proteomes" id="UP001204015">
    <property type="component" value="Unassembled WGS sequence"/>
</dbReference>
<reference evidence="1 2" key="1">
    <citation type="submission" date="2022-06" db="EMBL/GenBank/DDBJ databases">
        <title>A taxonomic note on the genus Prevotella: Description of four novel genera and emended description of the genera Hallella and Xylanibacter.</title>
        <authorList>
            <person name="Hitch T.C.A."/>
        </authorList>
    </citation>
    <scope>NUCLEOTIDE SEQUENCE [LARGE SCALE GENOMIC DNA]</scope>
    <source>
        <strain evidence="1 2">DSM 100619</strain>
    </source>
</reference>
<proteinExistence type="predicted"/>
<dbReference type="EMBL" id="JAMXLY010000039">
    <property type="protein sequence ID" value="MCO6026106.1"/>
    <property type="molecule type" value="Genomic_DNA"/>
</dbReference>
<keyword evidence="1" id="KW-0449">Lipoprotein</keyword>
<dbReference type="RefSeq" id="WP_252761463.1">
    <property type="nucleotide sequence ID" value="NZ_JAMXLY010000039.1"/>
</dbReference>
<evidence type="ECO:0000313" key="1">
    <source>
        <dbReference type="EMBL" id="MCO6026106.1"/>
    </source>
</evidence>